<dbReference type="InterPro" id="IPR003439">
    <property type="entry name" value="ABC_transporter-like_ATP-bd"/>
</dbReference>
<keyword evidence="7" id="KW-1278">Translocase</keyword>
<dbReference type="InterPro" id="IPR027417">
    <property type="entry name" value="P-loop_NTPase"/>
</dbReference>
<dbReference type="RefSeq" id="WP_029327180.1">
    <property type="nucleotide sequence ID" value="NZ_AZDS01000005.1"/>
</dbReference>
<gene>
    <name evidence="10" type="ORF">LF543_01485</name>
</gene>
<dbReference type="GO" id="GO:0043190">
    <property type="term" value="C:ATP-binding cassette (ABC) transporter complex"/>
    <property type="evidence" value="ECO:0007669"/>
    <property type="project" value="TreeGrafter"/>
</dbReference>
<accession>A0AAE6TXR6</accession>
<dbReference type="PANTHER" id="PTHR43553">
    <property type="entry name" value="HEAVY METAL TRANSPORTER"/>
    <property type="match status" value="1"/>
</dbReference>
<dbReference type="Gene3D" id="3.40.50.300">
    <property type="entry name" value="P-loop containing nucleotide triphosphate hydrolases"/>
    <property type="match status" value="2"/>
</dbReference>
<keyword evidence="8" id="KW-0472">Membrane</keyword>
<name>A0AAE6TXR6_9LACO</name>
<keyword evidence="4" id="KW-1003">Cell membrane</keyword>
<dbReference type="GO" id="GO:0005524">
    <property type="term" value="F:ATP binding"/>
    <property type="evidence" value="ECO:0007669"/>
    <property type="project" value="UniProtKB-KW"/>
</dbReference>
<dbReference type="Pfam" id="PF00005">
    <property type="entry name" value="ABC_tran"/>
    <property type="match status" value="2"/>
</dbReference>
<evidence type="ECO:0000256" key="3">
    <source>
        <dbReference type="ARBA" id="ARBA00022448"/>
    </source>
</evidence>
<evidence type="ECO:0000256" key="7">
    <source>
        <dbReference type="ARBA" id="ARBA00022967"/>
    </source>
</evidence>
<dbReference type="InterPro" id="IPR015856">
    <property type="entry name" value="ABC_transpr_CbiO/EcfA_su"/>
</dbReference>
<dbReference type="PROSITE" id="PS00211">
    <property type="entry name" value="ABC_TRANSPORTER_1"/>
    <property type="match status" value="2"/>
</dbReference>
<dbReference type="PROSITE" id="PS50893">
    <property type="entry name" value="ABC_TRANSPORTER_2"/>
    <property type="match status" value="2"/>
</dbReference>
<dbReference type="GO" id="GO:0016887">
    <property type="term" value="F:ATP hydrolysis activity"/>
    <property type="evidence" value="ECO:0007669"/>
    <property type="project" value="InterPro"/>
</dbReference>
<proteinExistence type="inferred from homology"/>
<keyword evidence="6 10" id="KW-0067">ATP-binding</keyword>
<dbReference type="SMART" id="SM00382">
    <property type="entry name" value="AAA"/>
    <property type="match status" value="2"/>
</dbReference>
<dbReference type="InterPro" id="IPR003593">
    <property type="entry name" value="AAA+_ATPase"/>
</dbReference>
<evidence type="ECO:0000313" key="11">
    <source>
        <dbReference type="Proteomes" id="UP000327194"/>
    </source>
</evidence>
<evidence type="ECO:0000313" key="10">
    <source>
        <dbReference type="EMBL" id="QFX92325.1"/>
    </source>
</evidence>
<evidence type="ECO:0000256" key="8">
    <source>
        <dbReference type="ARBA" id="ARBA00023136"/>
    </source>
</evidence>
<dbReference type="InterPro" id="IPR017871">
    <property type="entry name" value="ABC_transporter-like_CS"/>
</dbReference>
<evidence type="ECO:0000256" key="1">
    <source>
        <dbReference type="ARBA" id="ARBA00004202"/>
    </source>
</evidence>
<dbReference type="Proteomes" id="UP000327194">
    <property type="component" value="Chromosome"/>
</dbReference>
<evidence type="ECO:0000256" key="6">
    <source>
        <dbReference type="ARBA" id="ARBA00022840"/>
    </source>
</evidence>
<keyword evidence="3" id="KW-0813">Transport</keyword>
<dbReference type="InterPro" id="IPR050095">
    <property type="entry name" value="ECF_ABC_transporter_ATP-bd"/>
</dbReference>
<dbReference type="KEGG" id="lfv:LF543_01485"/>
<sequence>MMINIKDLSFSYPEQDKILNQINLKFEPNSMNLLFGPTGSGKTTLLKLIAGLYPKYSKGEMSGKIDMDEKTAMLFQDPNHQFAMKTVKEELIFALGNLQVDPAQMPNRIDDALAFCGISSLKNRTISTLSGGEKQKVALAVTVAMKRPVLLLDEPFSNVDFESKKDIIRRLVQLKEEHNRTIIISDHNLSDYIGIADHFFNVQNDSVKPIPVKQIKNRLPHHPDKEIEYKIMSDNDPIINLLNFSMTDGNQNLIEPENIDLYPGITYLNGKNGSGKSTFFKALSRLHSYNGVVKILNRNIKKSSLPFLMRYENLVFQNSEDQFLTITINDEIQLAKKNAITKNWTDDRINDLMEELHLDQLTDRVVYSLSGGQKKKLQIVIMLIRDAPILMLDEPFAGLDQESTTIISRLLEDEAHAGKTIIFASHQQTELVDNADFYIELANHRLTYKEDVHES</sequence>
<dbReference type="AlphaFoldDB" id="A0AAE6TXR6"/>
<dbReference type="EMBL" id="CP045562">
    <property type="protein sequence ID" value="QFX92325.1"/>
    <property type="molecule type" value="Genomic_DNA"/>
</dbReference>
<feature type="domain" description="ABC transporter" evidence="9">
    <location>
        <begin position="3"/>
        <end position="229"/>
    </location>
</feature>
<dbReference type="GO" id="GO:0042626">
    <property type="term" value="F:ATPase-coupled transmembrane transporter activity"/>
    <property type="evidence" value="ECO:0007669"/>
    <property type="project" value="TreeGrafter"/>
</dbReference>
<dbReference type="CDD" id="cd03225">
    <property type="entry name" value="ABC_cobalt_CbiO_domain1"/>
    <property type="match status" value="2"/>
</dbReference>
<evidence type="ECO:0000256" key="4">
    <source>
        <dbReference type="ARBA" id="ARBA00022475"/>
    </source>
</evidence>
<organism evidence="10 11">
    <name type="scientific">Fructilactobacillus fructivorans</name>
    <dbReference type="NCBI Taxonomy" id="1614"/>
    <lineage>
        <taxon>Bacteria</taxon>
        <taxon>Bacillati</taxon>
        <taxon>Bacillota</taxon>
        <taxon>Bacilli</taxon>
        <taxon>Lactobacillales</taxon>
        <taxon>Lactobacillaceae</taxon>
        <taxon>Fructilactobacillus</taxon>
    </lineage>
</organism>
<evidence type="ECO:0000256" key="5">
    <source>
        <dbReference type="ARBA" id="ARBA00022741"/>
    </source>
</evidence>
<comment type="subcellular location">
    <subcellularLocation>
        <location evidence="1">Cell membrane</location>
        <topology evidence="1">Peripheral membrane protein</topology>
    </subcellularLocation>
</comment>
<feature type="domain" description="ABC transporter" evidence="9">
    <location>
        <begin position="239"/>
        <end position="454"/>
    </location>
</feature>
<dbReference type="PANTHER" id="PTHR43553:SF27">
    <property type="entry name" value="ENERGY-COUPLING FACTOR TRANSPORTER ATP-BINDING PROTEIN ECFA2"/>
    <property type="match status" value="1"/>
</dbReference>
<reference evidence="10 11" key="1">
    <citation type="submission" date="2019-10" db="EMBL/GenBank/DDBJ databases">
        <title>Genome sequencing of Lactobacillus fructivorans.</title>
        <authorList>
            <person name="Kim K."/>
        </authorList>
    </citation>
    <scope>NUCLEOTIDE SEQUENCE [LARGE SCALE GENOMIC DNA]</scope>
    <source>
        <strain evidence="10 11">LF543</strain>
    </source>
</reference>
<dbReference type="SUPFAM" id="SSF52540">
    <property type="entry name" value="P-loop containing nucleoside triphosphate hydrolases"/>
    <property type="match status" value="2"/>
</dbReference>
<evidence type="ECO:0000259" key="9">
    <source>
        <dbReference type="PROSITE" id="PS50893"/>
    </source>
</evidence>
<comment type="similarity">
    <text evidence="2">Belongs to the ABC transporter superfamily.</text>
</comment>
<evidence type="ECO:0000256" key="2">
    <source>
        <dbReference type="ARBA" id="ARBA00005417"/>
    </source>
</evidence>
<protein>
    <submittedName>
        <fullName evidence="10">ATP-binding cassette domain-containing protein</fullName>
    </submittedName>
</protein>
<keyword evidence="5" id="KW-0547">Nucleotide-binding</keyword>